<dbReference type="CDD" id="cd18989">
    <property type="entry name" value="LGIC_ECD_cation"/>
    <property type="match status" value="1"/>
</dbReference>
<dbReference type="InterPro" id="IPR038050">
    <property type="entry name" value="Neuro_actylchol_rec"/>
</dbReference>
<dbReference type="EMBL" id="CAJEWN010000015">
    <property type="protein sequence ID" value="CAD2134537.1"/>
    <property type="molecule type" value="Genomic_DNA"/>
</dbReference>
<sequence>MHPLLDNANNIGNAMTTSDQSSTDLLDFLFGGYDKRIRPFSDQQRPVIIEMTIVLAILTELRENQQVASFVISHIQKWKDPRLIWDQKLFSGLKQIVVPHSTVWLPKMFIYNSMDNKEMLTENRFDIRISSDGHIKANIPHYVSCICRLNISLFPFDTQFCAIAQASPLLSIQEMDVNTTKPPKDSYFSGNAEWELLNVTVRATKFMEDGEERVEVHYIIHLRRRPVYYITVIVAPTFLISALSILGIFTPGTNDGPRGEKVSLGLGSLLAMSVLLDIVSAAMPRSNSIPLLGHYIIFTIVLCAVGVGVSMLLLAMSRHFIQSGELPSEKLYRNLLLNPYQEKHYHTSAFSSAYKNYKDSREPLNNNCELDYYTNNNNKNGQPTNFILKPKISYEFQTIQSQLQIIVDAQKKFREKIEMHKERQMIQREWNRVFARFDYLFLFIFSGANLLFLILFLRYMWHPAAELPVDFGL</sequence>
<keyword evidence="5" id="KW-0407">Ion channel</keyword>
<dbReference type="GO" id="GO:0005230">
    <property type="term" value="F:extracellular ligand-gated monoatomic ion channel activity"/>
    <property type="evidence" value="ECO:0007669"/>
    <property type="project" value="InterPro"/>
</dbReference>
<dbReference type="CDD" id="cd19051">
    <property type="entry name" value="LGIC_TM_cation"/>
    <property type="match status" value="1"/>
</dbReference>
<dbReference type="InterPro" id="IPR006202">
    <property type="entry name" value="Neur_chan_lig-bd"/>
</dbReference>
<feature type="domain" description="Neurotransmitter-gated ion-channel transmembrane" evidence="7">
    <location>
        <begin position="233"/>
        <end position="452"/>
    </location>
</feature>
<keyword evidence="5" id="KW-0406">Ion transport</keyword>
<dbReference type="FunFam" id="1.20.58.390:FF:000071">
    <property type="entry name" value="Ligand-Gated ion Channel"/>
    <property type="match status" value="1"/>
</dbReference>
<dbReference type="OrthoDB" id="6097796at2759"/>
<feature type="transmembrane region" description="Helical" evidence="5">
    <location>
        <begin position="227"/>
        <end position="250"/>
    </location>
</feature>
<accession>A0A6V7TVP3</accession>
<dbReference type="Gene3D" id="2.70.170.10">
    <property type="entry name" value="Neurotransmitter-gated ion-channel ligand-binding domain"/>
    <property type="match status" value="1"/>
</dbReference>
<evidence type="ECO:0000256" key="3">
    <source>
        <dbReference type="ARBA" id="ARBA00022989"/>
    </source>
</evidence>
<dbReference type="PROSITE" id="PS00236">
    <property type="entry name" value="NEUROTR_ION_CHANNEL"/>
    <property type="match status" value="1"/>
</dbReference>
<feature type="transmembrane region" description="Helical" evidence="5">
    <location>
        <begin position="295"/>
        <end position="315"/>
    </location>
</feature>
<reference evidence="8 9" key="1">
    <citation type="submission" date="2020-08" db="EMBL/GenBank/DDBJ databases">
        <authorList>
            <person name="Koutsovoulos G."/>
            <person name="Danchin GJ E."/>
        </authorList>
    </citation>
    <scope>NUCLEOTIDE SEQUENCE [LARGE SCALE GENOMIC DNA]</scope>
</reference>
<dbReference type="InterPro" id="IPR036734">
    <property type="entry name" value="Neur_chan_lig-bd_sf"/>
</dbReference>
<feature type="transmembrane region" description="Helical" evidence="5">
    <location>
        <begin position="439"/>
        <end position="461"/>
    </location>
</feature>
<dbReference type="Gene3D" id="1.20.58.390">
    <property type="entry name" value="Neurotransmitter-gated ion-channel transmembrane domain"/>
    <property type="match status" value="1"/>
</dbReference>
<dbReference type="PANTHER" id="PTHR18945">
    <property type="entry name" value="NEUROTRANSMITTER GATED ION CHANNEL"/>
    <property type="match status" value="1"/>
</dbReference>
<dbReference type="GO" id="GO:0016020">
    <property type="term" value="C:membrane"/>
    <property type="evidence" value="ECO:0007669"/>
    <property type="project" value="UniProtKB-SubCell"/>
</dbReference>
<evidence type="ECO:0000313" key="9">
    <source>
        <dbReference type="Proteomes" id="UP000580250"/>
    </source>
</evidence>
<comment type="subcellular location">
    <subcellularLocation>
        <location evidence="1">Membrane</location>
        <topology evidence="1">Multi-pass membrane protein</topology>
    </subcellularLocation>
</comment>
<keyword evidence="5" id="KW-0813">Transport</keyword>
<dbReference type="InterPro" id="IPR036719">
    <property type="entry name" value="Neuro-gated_channel_TM_sf"/>
</dbReference>
<dbReference type="InterPro" id="IPR006029">
    <property type="entry name" value="Neurotrans-gated_channel_TM"/>
</dbReference>
<keyword evidence="3 5" id="KW-1133">Transmembrane helix</keyword>
<dbReference type="FunFam" id="2.70.170.10:FF:000027">
    <property type="entry name" value="Ligand-Gated ion Channel"/>
    <property type="match status" value="1"/>
</dbReference>
<evidence type="ECO:0000259" key="6">
    <source>
        <dbReference type="Pfam" id="PF02931"/>
    </source>
</evidence>
<keyword evidence="4 5" id="KW-0472">Membrane</keyword>
<dbReference type="SUPFAM" id="SSF90112">
    <property type="entry name" value="Neurotransmitter-gated ion-channel transmembrane pore"/>
    <property type="match status" value="1"/>
</dbReference>
<organism evidence="8 9">
    <name type="scientific">Meloidogyne enterolobii</name>
    <name type="common">Root-knot nematode worm</name>
    <name type="synonym">Meloidogyne mayaguensis</name>
    <dbReference type="NCBI Taxonomy" id="390850"/>
    <lineage>
        <taxon>Eukaryota</taxon>
        <taxon>Metazoa</taxon>
        <taxon>Ecdysozoa</taxon>
        <taxon>Nematoda</taxon>
        <taxon>Chromadorea</taxon>
        <taxon>Rhabditida</taxon>
        <taxon>Tylenchina</taxon>
        <taxon>Tylenchomorpha</taxon>
        <taxon>Tylenchoidea</taxon>
        <taxon>Meloidogynidae</taxon>
        <taxon>Meloidogyninae</taxon>
        <taxon>Meloidogyne</taxon>
    </lineage>
</organism>
<name>A0A6V7TVP3_MELEN</name>
<feature type="domain" description="Neurotransmitter-gated ion-channel ligand-binding" evidence="6">
    <location>
        <begin position="23"/>
        <end position="226"/>
    </location>
</feature>
<dbReference type="GO" id="GO:0004888">
    <property type="term" value="F:transmembrane signaling receptor activity"/>
    <property type="evidence" value="ECO:0007669"/>
    <property type="project" value="InterPro"/>
</dbReference>
<proteinExistence type="inferred from homology"/>
<keyword evidence="2 5" id="KW-0812">Transmembrane</keyword>
<comment type="caution">
    <text evidence="8">The sequence shown here is derived from an EMBL/GenBank/DDBJ whole genome shotgun (WGS) entry which is preliminary data.</text>
</comment>
<dbReference type="AlphaFoldDB" id="A0A6V7TVP3"/>
<dbReference type="InterPro" id="IPR018000">
    <property type="entry name" value="Neurotransmitter_ion_chnl_CS"/>
</dbReference>
<dbReference type="Pfam" id="PF02931">
    <property type="entry name" value="Neur_chan_LBD"/>
    <property type="match status" value="1"/>
</dbReference>
<evidence type="ECO:0000256" key="1">
    <source>
        <dbReference type="ARBA" id="ARBA00004141"/>
    </source>
</evidence>
<feature type="transmembrane region" description="Helical" evidence="5">
    <location>
        <begin position="262"/>
        <end position="283"/>
    </location>
</feature>
<dbReference type="SUPFAM" id="SSF63712">
    <property type="entry name" value="Nicotinic receptor ligand binding domain-like"/>
    <property type="match status" value="1"/>
</dbReference>
<evidence type="ECO:0000259" key="7">
    <source>
        <dbReference type="Pfam" id="PF02932"/>
    </source>
</evidence>
<comment type="similarity">
    <text evidence="5">Belongs to the ligand-gated ion channel (TC 1.A.9) family.</text>
</comment>
<dbReference type="Proteomes" id="UP000580250">
    <property type="component" value="Unassembled WGS sequence"/>
</dbReference>
<evidence type="ECO:0000256" key="5">
    <source>
        <dbReference type="RuleBase" id="RU000687"/>
    </source>
</evidence>
<protein>
    <submittedName>
        <fullName evidence="8">Uncharacterized protein</fullName>
    </submittedName>
</protein>
<evidence type="ECO:0000256" key="2">
    <source>
        <dbReference type="ARBA" id="ARBA00022692"/>
    </source>
</evidence>
<evidence type="ECO:0000313" key="8">
    <source>
        <dbReference type="EMBL" id="CAD2134537.1"/>
    </source>
</evidence>
<dbReference type="Pfam" id="PF02932">
    <property type="entry name" value="Neur_chan_memb"/>
    <property type="match status" value="1"/>
</dbReference>
<dbReference type="PRINTS" id="PR00252">
    <property type="entry name" value="NRIONCHANNEL"/>
</dbReference>
<evidence type="ECO:0000256" key="4">
    <source>
        <dbReference type="ARBA" id="ARBA00023136"/>
    </source>
</evidence>
<dbReference type="InterPro" id="IPR006201">
    <property type="entry name" value="Neur_channel"/>
</dbReference>
<gene>
    <name evidence="8" type="ORF">MENT_LOCUS4415</name>
</gene>